<reference evidence="7" key="1">
    <citation type="submission" date="2020-02" db="EMBL/GenBank/DDBJ databases">
        <authorList>
            <person name="Meier V. D."/>
        </authorList>
    </citation>
    <scope>NUCLEOTIDE SEQUENCE</scope>
    <source>
        <strain evidence="7">AVDCRST_MAG82</strain>
    </source>
</reference>
<feature type="transmembrane region" description="Helical" evidence="5">
    <location>
        <begin position="119"/>
        <end position="136"/>
    </location>
</feature>
<name>A0A6J4PEM6_9ACTN</name>
<dbReference type="Pfam" id="PF07690">
    <property type="entry name" value="MFS_1"/>
    <property type="match status" value="1"/>
</dbReference>
<dbReference type="EMBL" id="CADCVA010000134">
    <property type="protein sequence ID" value="CAA9414217.1"/>
    <property type="molecule type" value="Genomic_DNA"/>
</dbReference>
<evidence type="ECO:0000256" key="1">
    <source>
        <dbReference type="ARBA" id="ARBA00004651"/>
    </source>
</evidence>
<sequence>MLPIFLIQVHDYSATAATSALVPFAGITFVMGRWAGELVTRYGEKLPLMVGPAFAAAGFILFAVPGVGGSYWTTFFPAVVVLGFGMSLVFAPLSIAILDAVDEEHSGLGSGVNRAVQRTAKVLGLAVLAFLVLAAFDNSLDARVNGLDLTPGQKAALRAEEADLGAAHILGKGTSGEDNAAIERAVDHAFLGAFRFAMFISAGMALTSAIAAALLIQGKRKKGDEPGRSGPHAGG</sequence>
<evidence type="ECO:0000259" key="6">
    <source>
        <dbReference type="PROSITE" id="PS50850"/>
    </source>
</evidence>
<keyword evidence="4 5" id="KW-0472">Membrane</keyword>
<dbReference type="AlphaFoldDB" id="A0A6J4PEM6"/>
<protein>
    <submittedName>
        <fullName evidence="7">Uncharacterized MFS-type transporter</fullName>
    </submittedName>
</protein>
<evidence type="ECO:0000256" key="3">
    <source>
        <dbReference type="ARBA" id="ARBA00022989"/>
    </source>
</evidence>
<evidence type="ECO:0000256" key="2">
    <source>
        <dbReference type="ARBA" id="ARBA00022692"/>
    </source>
</evidence>
<keyword evidence="3 5" id="KW-1133">Transmembrane helix</keyword>
<feature type="transmembrane region" description="Helical" evidence="5">
    <location>
        <begin position="12"/>
        <end position="34"/>
    </location>
</feature>
<comment type="subcellular location">
    <subcellularLocation>
        <location evidence="1">Cell membrane</location>
        <topology evidence="1">Multi-pass membrane protein</topology>
    </subcellularLocation>
</comment>
<dbReference type="InterPro" id="IPR020846">
    <property type="entry name" value="MFS_dom"/>
</dbReference>
<dbReference type="Gene3D" id="1.20.1250.20">
    <property type="entry name" value="MFS general substrate transporter like domains"/>
    <property type="match status" value="1"/>
</dbReference>
<proteinExistence type="predicted"/>
<feature type="domain" description="Major facilitator superfamily (MFS) profile" evidence="6">
    <location>
        <begin position="1"/>
        <end position="220"/>
    </location>
</feature>
<evidence type="ECO:0000256" key="5">
    <source>
        <dbReference type="SAM" id="Phobius"/>
    </source>
</evidence>
<feature type="transmembrane region" description="Helical" evidence="5">
    <location>
        <begin position="46"/>
        <end position="68"/>
    </location>
</feature>
<dbReference type="PANTHER" id="PTHR42718">
    <property type="entry name" value="MAJOR FACILITATOR SUPERFAMILY MULTIDRUG TRANSPORTER MFSC"/>
    <property type="match status" value="1"/>
</dbReference>
<dbReference type="SUPFAM" id="SSF103473">
    <property type="entry name" value="MFS general substrate transporter"/>
    <property type="match status" value="1"/>
</dbReference>
<evidence type="ECO:0000256" key="4">
    <source>
        <dbReference type="ARBA" id="ARBA00023136"/>
    </source>
</evidence>
<dbReference type="PANTHER" id="PTHR42718:SF42">
    <property type="entry name" value="EXPORT PROTEIN"/>
    <property type="match status" value="1"/>
</dbReference>
<dbReference type="GO" id="GO:0005886">
    <property type="term" value="C:plasma membrane"/>
    <property type="evidence" value="ECO:0007669"/>
    <property type="project" value="UniProtKB-SubCell"/>
</dbReference>
<feature type="transmembrane region" description="Helical" evidence="5">
    <location>
        <begin position="196"/>
        <end position="216"/>
    </location>
</feature>
<dbReference type="GO" id="GO:0022857">
    <property type="term" value="F:transmembrane transporter activity"/>
    <property type="evidence" value="ECO:0007669"/>
    <property type="project" value="InterPro"/>
</dbReference>
<feature type="transmembrane region" description="Helical" evidence="5">
    <location>
        <begin position="74"/>
        <end position="98"/>
    </location>
</feature>
<dbReference type="PROSITE" id="PS50850">
    <property type="entry name" value="MFS"/>
    <property type="match status" value="1"/>
</dbReference>
<organism evidence="7">
    <name type="scientific">uncultured Rubrobacteraceae bacterium</name>
    <dbReference type="NCBI Taxonomy" id="349277"/>
    <lineage>
        <taxon>Bacteria</taxon>
        <taxon>Bacillati</taxon>
        <taxon>Actinomycetota</taxon>
        <taxon>Rubrobacteria</taxon>
        <taxon>Rubrobacterales</taxon>
        <taxon>Rubrobacteraceae</taxon>
        <taxon>environmental samples</taxon>
    </lineage>
</organism>
<accession>A0A6J4PEM6</accession>
<dbReference type="InterPro" id="IPR011701">
    <property type="entry name" value="MFS"/>
</dbReference>
<keyword evidence="2 5" id="KW-0812">Transmembrane</keyword>
<evidence type="ECO:0000313" key="7">
    <source>
        <dbReference type="EMBL" id="CAA9414217.1"/>
    </source>
</evidence>
<gene>
    <name evidence="7" type="ORF">AVDCRST_MAG82-992</name>
</gene>
<dbReference type="InterPro" id="IPR036259">
    <property type="entry name" value="MFS_trans_sf"/>
</dbReference>